<keyword evidence="2" id="KW-0732">Signal</keyword>
<feature type="chain" id="PRO_5043972237" evidence="2">
    <location>
        <begin position="19"/>
        <end position="300"/>
    </location>
</feature>
<evidence type="ECO:0000313" key="3">
    <source>
        <dbReference type="EMBL" id="CAH1773572.1"/>
    </source>
</evidence>
<dbReference type="Proteomes" id="UP000749559">
    <property type="component" value="Unassembled WGS sequence"/>
</dbReference>
<evidence type="ECO:0000256" key="1">
    <source>
        <dbReference type="SAM" id="MobiDB-lite"/>
    </source>
</evidence>
<evidence type="ECO:0000313" key="4">
    <source>
        <dbReference type="Proteomes" id="UP000749559"/>
    </source>
</evidence>
<organism evidence="3 4">
    <name type="scientific">Owenia fusiformis</name>
    <name type="common">Polychaete worm</name>
    <dbReference type="NCBI Taxonomy" id="6347"/>
    <lineage>
        <taxon>Eukaryota</taxon>
        <taxon>Metazoa</taxon>
        <taxon>Spiralia</taxon>
        <taxon>Lophotrochozoa</taxon>
        <taxon>Annelida</taxon>
        <taxon>Polychaeta</taxon>
        <taxon>Sedentaria</taxon>
        <taxon>Canalipalpata</taxon>
        <taxon>Sabellida</taxon>
        <taxon>Oweniida</taxon>
        <taxon>Oweniidae</taxon>
        <taxon>Owenia</taxon>
    </lineage>
</organism>
<evidence type="ECO:0000256" key="2">
    <source>
        <dbReference type="SAM" id="SignalP"/>
    </source>
</evidence>
<dbReference type="AlphaFoldDB" id="A0A8J1XZD4"/>
<dbReference type="EMBL" id="CAIIXF020000001">
    <property type="protein sequence ID" value="CAH1773572.1"/>
    <property type="molecule type" value="Genomic_DNA"/>
</dbReference>
<proteinExistence type="predicted"/>
<feature type="compositionally biased region" description="Low complexity" evidence="1">
    <location>
        <begin position="219"/>
        <end position="251"/>
    </location>
</feature>
<gene>
    <name evidence="3" type="ORF">OFUS_LOCUS1150</name>
</gene>
<comment type="caution">
    <text evidence="3">The sequence shown here is derived from an EMBL/GenBank/DDBJ whole genome shotgun (WGS) entry which is preliminary data.</text>
</comment>
<reference evidence="3" key="1">
    <citation type="submission" date="2022-03" db="EMBL/GenBank/DDBJ databases">
        <authorList>
            <person name="Martin C."/>
        </authorList>
    </citation>
    <scope>NUCLEOTIDE SEQUENCE</scope>
</reference>
<sequence>MGMLGVALASMLLGLVAGHGRLIDPAARNSMWRYGFSNPPNYNDNELFCGGFQNQKTLGGKCGVCGDPYQGPRPHEAGGKYANGISAKTYKQGQVAEVKVELTTGHLGWMEFRLCKWDNPTKVITKDCLDKNVLQLADGSGTRVPIDNTKRFITARLQLPKHITCTQCVMQWYYHAGNNWGCESNGRCCKGCGPQEEFKNCADIAIVGDSSVTQDPEVATRTESSTTAKASTKAKVSTTTPPTAKPTRPTPIVSTTPIVRPSPRTGCRAAEGPFRNQPGLDKYCEINCARGHCPATHCVC</sequence>
<feature type="region of interest" description="Disordered" evidence="1">
    <location>
        <begin position="213"/>
        <end position="265"/>
    </location>
</feature>
<dbReference type="Pfam" id="PF03067">
    <property type="entry name" value="LPMO_10"/>
    <property type="match status" value="1"/>
</dbReference>
<feature type="signal peptide" evidence="2">
    <location>
        <begin position="1"/>
        <end position="18"/>
    </location>
</feature>
<name>A0A8J1XZD4_OWEFU</name>
<dbReference type="InterPro" id="IPR004302">
    <property type="entry name" value="Cellulose/chitin-bd_N"/>
</dbReference>
<protein>
    <submittedName>
        <fullName evidence="3">Uncharacterized protein</fullName>
    </submittedName>
</protein>
<dbReference type="OrthoDB" id="64893at2759"/>
<keyword evidence="4" id="KW-1185">Reference proteome</keyword>
<accession>A0A8J1XZD4</accession>